<protein>
    <submittedName>
        <fullName evidence="2">Uncharacterized protein</fullName>
    </submittedName>
</protein>
<keyword evidence="3" id="KW-1185">Reference proteome</keyword>
<dbReference type="AlphaFoldDB" id="A0A5J4YZR2"/>
<proteinExistence type="predicted"/>
<dbReference type="EMBL" id="VRMN01000002">
    <property type="protein sequence ID" value="KAA8496846.1"/>
    <property type="molecule type" value="Genomic_DNA"/>
</dbReference>
<gene>
    <name evidence="2" type="ORF">FVE85_0575</name>
</gene>
<evidence type="ECO:0000256" key="1">
    <source>
        <dbReference type="SAM" id="MobiDB-lite"/>
    </source>
</evidence>
<organism evidence="2 3">
    <name type="scientific">Porphyridium purpureum</name>
    <name type="common">Red alga</name>
    <name type="synonym">Porphyridium cruentum</name>
    <dbReference type="NCBI Taxonomy" id="35688"/>
    <lineage>
        <taxon>Eukaryota</taxon>
        <taxon>Rhodophyta</taxon>
        <taxon>Bangiophyceae</taxon>
        <taxon>Porphyridiales</taxon>
        <taxon>Porphyridiaceae</taxon>
        <taxon>Porphyridium</taxon>
    </lineage>
</organism>
<accession>A0A5J4YZR2</accession>
<comment type="caution">
    <text evidence="2">The sequence shown here is derived from an EMBL/GenBank/DDBJ whole genome shotgun (WGS) entry which is preliminary data.</text>
</comment>
<evidence type="ECO:0000313" key="2">
    <source>
        <dbReference type="EMBL" id="KAA8496846.1"/>
    </source>
</evidence>
<feature type="region of interest" description="Disordered" evidence="1">
    <location>
        <begin position="89"/>
        <end position="108"/>
    </location>
</feature>
<sequence>MADAGASGGSEDLVAQLAAANVKIEAMVAHHEKTKTIYTQLADMYEKLRVEYASALKRKGELSNALAAEKATTAGLQNELDALRAQNEQKLRDEEKAAKQAEQETEAVHVDVDDLNEDMMMPVEDGDEEDKQYQSKRLQELEQHIVKLEGDKTDLHALLDEVEKELEAEQEKMKHLQGEMSALRAAMEEKDRETEELRRRASRSIGVRELEELVATKVRLAELQGERIKLLHELSVLTKRTGSLDQKNKA</sequence>
<reference evidence="3" key="1">
    <citation type="journal article" date="2019" name="Nat. Commun.">
        <title>Expansion of phycobilisome linker gene families in mesophilic red algae.</title>
        <authorList>
            <person name="Lee J."/>
            <person name="Kim D."/>
            <person name="Bhattacharya D."/>
            <person name="Yoon H.S."/>
        </authorList>
    </citation>
    <scope>NUCLEOTIDE SEQUENCE [LARGE SCALE GENOMIC DNA]</scope>
    <source>
        <strain evidence="3">CCMP 1328</strain>
    </source>
</reference>
<evidence type="ECO:0000313" key="3">
    <source>
        <dbReference type="Proteomes" id="UP000324585"/>
    </source>
</evidence>
<name>A0A5J4YZR2_PORPP</name>
<dbReference type="Proteomes" id="UP000324585">
    <property type="component" value="Unassembled WGS sequence"/>
</dbReference>